<proteinExistence type="inferred from homology"/>
<keyword evidence="4" id="KW-1185">Reference proteome</keyword>
<evidence type="ECO:0000313" key="4">
    <source>
        <dbReference type="Proteomes" id="UP000596661"/>
    </source>
</evidence>
<evidence type="ECO:0000313" key="3">
    <source>
        <dbReference type="EnsemblPlants" id="cds.evm.model.02.945"/>
    </source>
</evidence>
<organism evidence="3 4">
    <name type="scientific">Cannabis sativa</name>
    <name type="common">Hemp</name>
    <name type="synonym">Marijuana</name>
    <dbReference type="NCBI Taxonomy" id="3483"/>
    <lineage>
        <taxon>Eukaryota</taxon>
        <taxon>Viridiplantae</taxon>
        <taxon>Streptophyta</taxon>
        <taxon>Embryophyta</taxon>
        <taxon>Tracheophyta</taxon>
        <taxon>Spermatophyta</taxon>
        <taxon>Magnoliopsida</taxon>
        <taxon>eudicotyledons</taxon>
        <taxon>Gunneridae</taxon>
        <taxon>Pentapetalae</taxon>
        <taxon>rosids</taxon>
        <taxon>fabids</taxon>
        <taxon>Rosales</taxon>
        <taxon>Cannabaceae</taxon>
        <taxon>Cannabis</taxon>
    </lineage>
</organism>
<name>A0A803P3B3_CANSA</name>
<reference evidence="3" key="2">
    <citation type="submission" date="2021-03" db="UniProtKB">
        <authorList>
            <consortium name="EnsemblPlants"/>
        </authorList>
    </citation>
    <scope>IDENTIFICATION</scope>
</reference>
<dbReference type="EnsemblPlants" id="evm.model.02.945">
    <property type="protein sequence ID" value="cds.evm.model.02.945"/>
    <property type="gene ID" value="evm.TU.02.945"/>
</dbReference>
<evidence type="ECO:0000256" key="1">
    <source>
        <dbReference type="ARBA" id="ARBA00022604"/>
    </source>
</evidence>
<dbReference type="Pfam" id="PF14223">
    <property type="entry name" value="Retrotran_gag_2"/>
    <property type="match status" value="1"/>
</dbReference>
<dbReference type="PANTHER" id="PTHR34045">
    <property type="entry name" value="OS03G0406300 PROTEIN"/>
    <property type="match status" value="1"/>
</dbReference>
<accession>A0A803P3B3</accession>
<comment type="similarity">
    <text evidence="2">Belongs to the LAZY family.</text>
</comment>
<dbReference type="GO" id="GO:0009630">
    <property type="term" value="P:gravitropism"/>
    <property type="evidence" value="ECO:0007669"/>
    <property type="project" value="InterPro"/>
</dbReference>
<protein>
    <submittedName>
        <fullName evidence="3">Uncharacterized protein</fullName>
    </submittedName>
</protein>
<reference evidence="3" key="1">
    <citation type="submission" date="2018-11" db="EMBL/GenBank/DDBJ databases">
        <authorList>
            <person name="Grassa J C."/>
        </authorList>
    </citation>
    <scope>NUCLEOTIDE SEQUENCE [LARGE SCALE GENOMIC DNA]</scope>
</reference>
<keyword evidence="1" id="KW-0341">Growth regulation</keyword>
<dbReference type="Gramene" id="evm.model.02.945">
    <property type="protein sequence ID" value="cds.evm.model.02.945"/>
    <property type="gene ID" value="evm.TU.02.945"/>
</dbReference>
<evidence type="ECO:0000256" key="2">
    <source>
        <dbReference type="ARBA" id="ARBA00024198"/>
    </source>
</evidence>
<dbReference type="InterPro" id="IPR044683">
    <property type="entry name" value="LAZY"/>
</dbReference>
<dbReference type="GO" id="GO:0040008">
    <property type="term" value="P:regulation of growth"/>
    <property type="evidence" value="ECO:0007669"/>
    <property type="project" value="InterPro"/>
</dbReference>
<dbReference type="AlphaFoldDB" id="A0A803P3B3"/>
<dbReference type="EMBL" id="UZAU01000144">
    <property type="status" value="NOT_ANNOTATED_CDS"/>
    <property type="molecule type" value="Genomic_DNA"/>
</dbReference>
<sequence length="726" mass="81276">MLSRALPSAQCKYGYSGAAGGNLNTSGVNGVQATQPRSQEPVYFNHSISIRLNDHNFLLWKQEVLLCDQRSSPRMVGCDSSQQIWATLETFHSSSIIKDAEFRTKLQNLKKGNLSLNDYLLKVKQTVDLLASVGEVLGDRDHVAAIFKGLPSEYDTFVISTNTRAESKIMQSEIEALLLAESRIEKSGKEIDLSANLISNDQDLGSLGFTFSRTSLMPLKPSNTLRLKLNYSLAPLSNNSSTKWSSERKHRHIVENGLALLAHLLPLKFWDEAFRTHYVTSGSRDNIREEVTGHATSQGIECDEALRTNTQIATRILRRPPPICSSPALPLVGACLNAPGRSNKHQVTTRSKLGIFKPRVFWLQEASSLKEALQQEQWNSAMSDEILALAETNTWILVRRTEGRQPSPTPMTSGLRLSAHQGEPLADVQLYRSIVGALQYLIITRPELSFSVNKVCQFMQRPLSTHWQDVKTILRYISGTMDFGLRFTKPESQDLVASLRSWRAWTDDEEVYLEVMPFSLVQTRLLGRSRNNRPYLSSSLEAAAGTTGDHPSLERFLSRQSQSILELCKSTSNNTSGTTLALNRGKDVTMDNTTKNAIVGKKSFSFLLKKIFVCSSGFPNSPPTPKSPTSEQRMEKILRAILHKKIYPQGSSNPSLSMKKYIENRHNEDDLTDEQKNAVLNGSKWVKTDSECYHVELTWPSIGDFSNSPGFREQILDREEKGGKSF</sequence>
<dbReference type="PANTHER" id="PTHR34045:SF3">
    <property type="entry name" value="PROTEIN LAZY 4"/>
    <property type="match status" value="1"/>
</dbReference>
<dbReference type="Proteomes" id="UP000596661">
    <property type="component" value="Chromosome 2"/>
</dbReference>